<dbReference type="AlphaFoldDB" id="P72789"/>
<organism evidence="1 2">
    <name type="scientific">Synechocystis sp. (strain ATCC 27184 / PCC 6803 / Kazusa)</name>
    <dbReference type="NCBI Taxonomy" id="1111708"/>
    <lineage>
        <taxon>Bacteria</taxon>
        <taxon>Bacillati</taxon>
        <taxon>Cyanobacteriota</taxon>
        <taxon>Cyanophyceae</taxon>
        <taxon>Synechococcales</taxon>
        <taxon>Merismopediaceae</taxon>
        <taxon>Synechocystis</taxon>
    </lineage>
</organism>
<reference evidence="1 2" key="1">
    <citation type="journal article" date="1995" name="DNA Res.">
        <title>Sequence analysis of the genome of the unicellular cyanobacterium Synechocystis sp. strain PCC6803. I. Sequence features in the 1 Mb region from map positions 64% to 92% of the genome.</title>
        <authorList>
            <person name="Kaneko T."/>
            <person name="Tanaka A."/>
            <person name="Sato S."/>
            <person name="Kotani H."/>
            <person name="Sazuka T."/>
            <person name="Miyajima N."/>
            <person name="Sugiura M."/>
            <person name="Tabata S."/>
        </authorList>
    </citation>
    <scope>NUCLEOTIDE SEQUENCE [LARGE SCALE GENOMIC DNA]</scope>
    <source>
        <strain evidence="2">ATCC 27184 / PCC 6803 / Kazusa</strain>
    </source>
</reference>
<dbReference type="eggNOG" id="ENOG5033SZ2">
    <property type="taxonomic scope" value="Bacteria"/>
</dbReference>
<gene>
    <name evidence="1" type="ordered locus">slr1789</name>
</gene>
<dbReference type="InParanoid" id="P72789"/>
<dbReference type="EnsemblBacteria" id="BAA16804">
    <property type="protein sequence ID" value="BAA16804"/>
    <property type="gene ID" value="BAA16804"/>
</dbReference>
<dbReference type="KEGG" id="syn:slr1789"/>
<reference evidence="1 2" key="2">
    <citation type="journal article" date="1996" name="DNA Res.">
        <title>Sequence analysis of the genome of the unicellular cyanobacterium Synechocystis sp. strain PCC6803. II. Sequence determination of the entire genome and assignment of potential protein-coding regions.</title>
        <authorList>
            <person name="Kaneko T."/>
            <person name="Sato S."/>
            <person name="Kotani H."/>
            <person name="Tanaka A."/>
            <person name="Asamizu E."/>
            <person name="Nakamura Y."/>
            <person name="Miyajima N."/>
            <person name="Hirosawa M."/>
            <person name="Sugiura M."/>
            <person name="Sasamoto S."/>
            <person name="Kimura T."/>
            <person name="Hosouchi T."/>
            <person name="Matsuno A."/>
            <person name="Muraki A."/>
            <person name="Nakazaki N."/>
            <person name="Naruo K."/>
            <person name="Okumura S."/>
            <person name="Shimpo S."/>
            <person name="Takeuchi C."/>
            <person name="Wada T."/>
            <person name="Watanabe A."/>
            <person name="Yamada M."/>
            <person name="Yasuda M."/>
            <person name="Tabata S."/>
        </authorList>
    </citation>
    <scope>NUCLEOTIDE SEQUENCE [LARGE SCALE GENOMIC DNA]</scope>
    <source>
        <strain evidence="2">ATCC 27184 / PCC 6803 / Kazusa</strain>
    </source>
</reference>
<dbReference type="PIR" id="S74652">
    <property type="entry name" value="S74652"/>
</dbReference>
<accession>P72789</accession>
<dbReference type="PaxDb" id="1148-1651877"/>
<keyword evidence="2" id="KW-1185">Reference proteome</keyword>
<dbReference type="EMBL" id="BA000022">
    <property type="protein sequence ID" value="BAA16804.1"/>
    <property type="molecule type" value="Genomic_DNA"/>
</dbReference>
<sequence>MNFYIAQAKPSPSPETETDQSFWDRIKSLLNFAQNKPADKINQQLQDRYHGIIPPEELQDKITAGEREALAQQLSEGGEMNLDAIRTEGSGAELDAKLNQIVAIGGENLDGSGSGTLNFSSPYVFGGGLVGLLVLVWCLQSLNTWSNLREKLMGEEGVYYQILEKFGKAKPKVSESDLFLYNKALVELEKQAKKAISIDNDKFSSNEFLVFAKIRYSFNNDVGDYQGLKTYLQTLQSAIKAQASYLILGQVESSCRGTKQQQFYDFCHQLLHDDLSGQELRLQVKEKLEEVLSVAKTDVGKANLEKYADEIGRLADDPQAIAIMNRFKGEQEDDYATMKKVVDIIGCFNQEEVSDRRIVMHTTMEHYDDFEHLADIIDLPEGKRSPDTYSRLLQYLALEQRHQWSFLQFQNLVEVLRQWHKPFRAIVNIRQKYPGTEFRRPAIFKEPIAGLTLYEKHRNALMDNKTGHSFIAFEDEGDDSEDLTAIPIAPIPS</sequence>
<evidence type="ECO:0000313" key="2">
    <source>
        <dbReference type="Proteomes" id="UP000001425"/>
    </source>
</evidence>
<evidence type="ECO:0000313" key="1">
    <source>
        <dbReference type="EMBL" id="BAA16804.1"/>
    </source>
</evidence>
<proteinExistence type="predicted"/>
<protein>
    <submittedName>
        <fullName evidence="1">Slr1789 protein</fullName>
    </submittedName>
</protein>
<dbReference type="PhylomeDB" id="P72789"/>
<name>P72789_SYNY3</name>
<dbReference type="Proteomes" id="UP000001425">
    <property type="component" value="Chromosome"/>
</dbReference>